<dbReference type="Proteomes" id="UP000612282">
    <property type="component" value="Unassembled WGS sequence"/>
</dbReference>
<name>A0ABQ3XG66_9ACTN</name>
<proteinExistence type="predicted"/>
<dbReference type="SMART" id="SM00860">
    <property type="entry name" value="SMI1_KNR4"/>
    <property type="match status" value="1"/>
</dbReference>
<dbReference type="SUPFAM" id="SSF160631">
    <property type="entry name" value="SMI1/KNR4-like"/>
    <property type="match status" value="1"/>
</dbReference>
<keyword evidence="4" id="KW-1185">Reference proteome</keyword>
<evidence type="ECO:0000256" key="1">
    <source>
        <dbReference type="SAM" id="MobiDB-lite"/>
    </source>
</evidence>
<evidence type="ECO:0000313" key="3">
    <source>
        <dbReference type="EMBL" id="GID57490.1"/>
    </source>
</evidence>
<dbReference type="Pfam" id="PF09346">
    <property type="entry name" value="SMI1_KNR4"/>
    <property type="match status" value="1"/>
</dbReference>
<reference evidence="3 4" key="1">
    <citation type="submission" date="2021-01" db="EMBL/GenBank/DDBJ databases">
        <title>Whole genome shotgun sequence of Actinoplanes couchii NBRC 106145.</title>
        <authorList>
            <person name="Komaki H."/>
            <person name="Tamura T."/>
        </authorList>
    </citation>
    <scope>NUCLEOTIDE SEQUENCE [LARGE SCALE GENOMIC DNA]</scope>
    <source>
        <strain evidence="3 4">NBRC 106145</strain>
    </source>
</reference>
<accession>A0ABQ3XG66</accession>
<protein>
    <submittedName>
        <fullName evidence="3">SMI1/KNR4 family protein</fullName>
    </submittedName>
</protein>
<gene>
    <name evidence="3" type="ORF">Aco03nite_058940</name>
</gene>
<dbReference type="InterPro" id="IPR037883">
    <property type="entry name" value="Knr4/Smi1-like_sf"/>
</dbReference>
<comment type="caution">
    <text evidence="3">The sequence shown here is derived from an EMBL/GenBank/DDBJ whole genome shotgun (WGS) entry which is preliminary data.</text>
</comment>
<evidence type="ECO:0000259" key="2">
    <source>
        <dbReference type="SMART" id="SM00860"/>
    </source>
</evidence>
<dbReference type="EMBL" id="BOMG01000073">
    <property type="protein sequence ID" value="GID57490.1"/>
    <property type="molecule type" value="Genomic_DNA"/>
</dbReference>
<sequence>MYDFATWKPLLELLRAANPAAGHLAGTVGRDGAHSLALRRPSPRTLGRALQIEDMQAEYDAIGHITAVLDSDSVTFVAELPSPGRVVLHLFRAGPAVEGGMRPYPRSLLLVEGAVPEPWRRLPETYQGAGPAPSADPALLGRTLRERLPDAVPAAESEIAEAERRLGFALPGELTAAYRVTRSVPFQLAAPDRLRLADASSRPCSWESGGRAVVSTPPGAAVQGLAGSPGWLVIADNGGGDRIVLDLTPGPAGHVGQIILLSHEEDVGATLLADSLTTLITRGEQPPSPAPGVEGPPLAATAGSAAGAESVASDRLEVLHLGFWDGEPFDLVPIPRLRALTAYPGALADPRSVAALPGLEFLELSAAEWRILLDTDAVPAGLLTAGIEVAGRPDPLPIIDVANRLLTRWNRPLITRRIIEGEL</sequence>
<feature type="compositionally biased region" description="Low complexity" evidence="1">
    <location>
        <begin position="291"/>
        <end position="306"/>
    </location>
</feature>
<organism evidence="3 4">
    <name type="scientific">Actinoplanes couchii</name>
    <dbReference type="NCBI Taxonomy" id="403638"/>
    <lineage>
        <taxon>Bacteria</taxon>
        <taxon>Bacillati</taxon>
        <taxon>Actinomycetota</taxon>
        <taxon>Actinomycetes</taxon>
        <taxon>Micromonosporales</taxon>
        <taxon>Micromonosporaceae</taxon>
        <taxon>Actinoplanes</taxon>
    </lineage>
</organism>
<feature type="domain" description="Knr4/Smi1-like" evidence="2">
    <location>
        <begin position="153"/>
        <end position="282"/>
    </location>
</feature>
<evidence type="ECO:0000313" key="4">
    <source>
        <dbReference type="Proteomes" id="UP000612282"/>
    </source>
</evidence>
<dbReference type="InterPro" id="IPR018958">
    <property type="entry name" value="Knr4/Smi1-like_dom"/>
</dbReference>
<feature type="region of interest" description="Disordered" evidence="1">
    <location>
        <begin position="281"/>
        <end position="306"/>
    </location>
</feature>